<dbReference type="InterPro" id="IPR051461">
    <property type="entry name" value="UPF0750_membrane"/>
</dbReference>
<sequence>MLHCSTREAGIRAAPVNTADPLPHSALEDSYALLLGCILVVLGLALLHAAGLVTGGTAGIALLLSYLIPLPSGVLFTLINLPFMLLAWKAMGRRFTIRTVAVGIGVAALGTWTRLGLTIAHIDPAFAALAGGSVIGFGALALARHHAGIGGTGVVTLWLQKRRGWNAGRTQMTIDTVILLTSLAFLPAERVGWSAVSAAAVSGILIAWHRPGRYTGY</sequence>
<evidence type="ECO:0000313" key="8">
    <source>
        <dbReference type="Proteomes" id="UP000074310"/>
    </source>
</evidence>
<evidence type="ECO:0000256" key="6">
    <source>
        <dbReference type="SAM" id="Phobius"/>
    </source>
</evidence>
<comment type="subcellular location">
    <subcellularLocation>
        <location evidence="1">Cell membrane</location>
        <topology evidence="1">Multi-pass membrane protein</topology>
    </subcellularLocation>
</comment>
<feature type="transmembrane region" description="Helical" evidence="6">
    <location>
        <begin position="59"/>
        <end position="83"/>
    </location>
</feature>
<dbReference type="InterPro" id="IPR003740">
    <property type="entry name" value="YitT"/>
</dbReference>
<gene>
    <name evidence="7" type="ORF">NS334_11545</name>
</gene>
<dbReference type="OrthoDB" id="3296441at2"/>
<evidence type="ECO:0000313" key="7">
    <source>
        <dbReference type="EMBL" id="KTT70858.1"/>
    </source>
</evidence>
<organism evidence="7 8">
    <name type="scientific">Sphingomonas endophytica</name>
    <dbReference type="NCBI Taxonomy" id="869719"/>
    <lineage>
        <taxon>Bacteria</taxon>
        <taxon>Pseudomonadati</taxon>
        <taxon>Pseudomonadota</taxon>
        <taxon>Alphaproteobacteria</taxon>
        <taxon>Sphingomonadales</taxon>
        <taxon>Sphingomonadaceae</taxon>
        <taxon>Sphingomonas</taxon>
    </lineage>
</organism>
<dbReference type="PANTHER" id="PTHR33545">
    <property type="entry name" value="UPF0750 MEMBRANE PROTEIN YITT-RELATED"/>
    <property type="match status" value="1"/>
</dbReference>
<keyword evidence="3 6" id="KW-0812">Transmembrane</keyword>
<keyword evidence="2" id="KW-1003">Cell membrane</keyword>
<protein>
    <submittedName>
        <fullName evidence="7">Membrane protein</fullName>
    </submittedName>
</protein>
<evidence type="ECO:0000256" key="4">
    <source>
        <dbReference type="ARBA" id="ARBA00022989"/>
    </source>
</evidence>
<reference evidence="7 8" key="1">
    <citation type="journal article" date="2016" name="Front. Microbiol.">
        <title>Genomic Resource of Rice Seed Associated Bacteria.</title>
        <authorList>
            <person name="Midha S."/>
            <person name="Bansal K."/>
            <person name="Sharma S."/>
            <person name="Kumar N."/>
            <person name="Patil P.P."/>
            <person name="Chaudhry V."/>
            <person name="Patil P.B."/>
        </authorList>
    </citation>
    <scope>NUCLEOTIDE SEQUENCE [LARGE SCALE GENOMIC DNA]</scope>
    <source>
        <strain evidence="7 8">NS334</strain>
    </source>
</reference>
<dbReference type="PANTHER" id="PTHR33545:SF5">
    <property type="entry name" value="UPF0750 MEMBRANE PROTEIN YITT"/>
    <property type="match status" value="1"/>
</dbReference>
<dbReference type="EMBL" id="LDTB01000046">
    <property type="protein sequence ID" value="KTT70858.1"/>
    <property type="molecule type" value="Genomic_DNA"/>
</dbReference>
<keyword evidence="5 6" id="KW-0472">Membrane</keyword>
<feature type="transmembrane region" description="Helical" evidence="6">
    <location>
        <begin position="95"/>
        <end position="113"/>
    </location>
</feature>
<evidence type="ECO:0000256" key="5">
    <source>
        <dbReference type="ARBA" id="ARBA00023136"/>
    </source>
</evidence>
<keyword evidence="4 6" id="KW-1133">Transmembrane helix</keyword>
<comment type="caution">
    <text evidence="7">The sequence shown here is derived from an EMBL/GenBank/DDBJ whole genome shotgun (WGS) entry which is preliminary data.</text>
</comment>
<dbReference type="Pfam" id="PF02588">
    <property type="entry name" value="YitT_membrane"/>
    <property type="match status" value="1"/>
</dbReference>
<evidence type="ECO:0000256" key="1">
    <source>
        <dbReference type="ARBA" id="ARBA00004651"/>
    </source>
</evidence>
<evidence type="ECO:0000256" key="3">
    <source>
        <dbReference type="ARBA" id="ARBA00022692"/>
    </source>
</evidence>
<feature type="transmembrane region" description="Helical" evidence="6">
    <location>
        <begin position="31"/>
        <end position="53"/>
    </location>
</feature>
<dbReference type="GO" id="GO:0005886">
    <property type="term" value="C:plasma membrane"/>
    <property type="evidence" value="ECO:0007669"/>
    <property type="project" value="UniProtKB-SubCell"/>
</dbReference>
<evidence type="ECO:0000256" key="2">
    <source>
        <dbReference type="ARBA" id="ARBA00022475"/>
    </source>
</evidence>
<dbReference type="AlphaFoldDB" id="A0A147I0E3"/>
<name>A0A147I0E3_9SPHN</name>
<accession>A0A147I0E3</accession>
<keyword evidence="8" id="KW-1185">Reference proteome</keyword>
<dbReference type="PATRIC" id="fig|869719.3.peg.2252"/>
<proteinExistence type="predicted"/>
<dbReference type="Proteomes" id="UP000074310">
    <property type="component" value="Unassembled WGS sequence"/>
</dbReference>